<name>W9DV70_METTI</name>
<comment type="caution">
    <text evidence="3">The sequence shown here is derived from an EMBL/GenBank/DDBJ whole genome shotgun (WGS) entry which is preliminary data.</text>
</comment>
<dbReference type="CDD" id="cd00158">
    <property type="entry name" value="RHOD"/>
    <property type="match status" value="2"/>
</dbReference>
<dbReference type="SUPFAM" id="SSF52821">
    <property type="entry name" value="Rhodanese/Cell cycle control phosphatase"/>
    <property type="match status" value="2"/>
</dbReference>
<dbReference type="InterPro" id="IPR044528">
    <property type="entry name" value="POD-like_MBL-fold"/>
</dbReference>
<dbReference type="InterPro" id="IPR001279">
    <property type="entry name" value="Metallo-B-lactamas"/>
</dbReference>
<feature type="domain" description="Rhodanese" evidence="2">
    <location>
        <begin position="218"/>
        <end position="309"/>
    </location>
</feature>
<dbReference type="Pfam" id="PF00581">
    <property type="entry name" value="Rhodanese"/>
    <property type="match status" value="2"/>
</dbReference>
<dbReference type="InterPro" id="IPR036873">
    <property type="entry name" value="Rhodanese-like_dom_sf"/>
</dbReference>
<dbReference type="CDD" id="cd07724">
    <property type="entry name" value="POD-like_MBL-fold"/>
    <property type="match status" value="1"/>
</dbReference>
<dbReference type="GO" id="GO:0006749">
    <property type="term" value="P:glutathione metabolic process"/>
    <property type="evidence" value="ECO:0007669"/>
    <property type="project" value="InterPro"/>
</dbReference>
<proteinExistence type="predicted"/>
<protein>
    <submittedName>
        <fullName evidence="3">Zn-dependent hydrolase, glyoxylase</fullName>
    </submittedName>
</protein>
<dbReference type="Gene3D" id="3.40.250.10">
    <property type="entry name" value="Rhodanese-like domain"/>
    <property type="match status" value="2"/>
</dbReference>
<reference evidence="3 4" key="1">
    <citation type="submission" date="2013-08" db="EMBL/GenBank/DDBJ databases">
        <authorList>
            <consortium name="DOE Joint Genome Institute"/>
            <person name="Eisen J."/>
            <person name="Huntemann M."/>
            <person name="Han J."/>
            <person name="Chen A."/>
            <person name="Kyrpides N."/>
            <person name="Mavromatis K."/>
            <person name="Markowitz V."/>
            <person name="Palaniappan K."/>
            <person name="Ivanova N."/>
            <person name="Schaumberg A."/>
            <person name="Pati A."/>
            <person name="Liolios K."/>
            <person name="Nordberg H.P."/>
            <person name="Cantor M.N."/>
            <person name="Hua S.X."/>
            <person name="Woyke T."/>
        </authorList>
    </citation>
    <scope>NUCLEOTIDE SEQUENCE [LARGE SCALE GENOMIC DNA]</scope>
    <source>
        <strain evidence="3 4">DSM 2278</strain>
    </source>
</reference>
<gene>
    <name evidence="3" type="ORF">MettiDRAFT_0969</name>
</gene>
<dbReference type="Gene3D" id="3.60.15.10">
    <property type="entry name" value="Ribonuclease Z/Hydroxyacylglutathione hydrolase-like"/>
    <property type="match status" value="1"/>
</dbReference>
<keyword evidence="1" id="KW-0479">Metal-binding</keyword>
<dbReference type="OrthoDB" id="9180at2157"/>
<dbReference type="GO" id="GO:0046872">
    <property type="term" value="F:metal ion binding"/>
    <property type="evidence" value="ECO:0007669"/>
    <property type="project" value="UniProtKB-KW"/>
</dbReference>
<evidence type="ECO:0000259" key="2">
    <source>
        <dbReference type="PROSITE" id="PS50206"/>
    </source>
</evidence>
<dbReference type="SMART" id="SM00450">
    <property type="entry name" value="RHOD"/>
    <property type="match status" value="2"/>
</dbReference>
<dbReference type="InterPro" id="IPR001763">
    <property type="entry name" value="Rhodanese-like_dom"/>
</dbReference>
<accession>W9DV70</accession>
<dbReference type="GO" id="GO:0070813">
    <property type="term" value="P:hydrogen sulfide metabolic process"/>
    <property type="evidence" value="ECO:0007669"/>
    <property type="project" value="TreeGrafter"/>
</dbReference>
<dbReference type="PANTHER" id="PTHR43084:SF1">
    <property type="entry name" value="PERSULFIDE DIOXYGENASE ETHE1, MITOCHONDRIAL"/>
    <property type="match status" value="1"/>
</dbReference>
<dbReference type="PROSITE" id="PS50206">
    <property type="entry name" value="RHODANESE_3"/>
    <property type="match status" value="2"/>
</dbReference>
<evidence type="ECO:0000313" key="3">
    <source>
        <dbReference type="EMBL" id="ETA67542.1"/>
    </source>
</evidence>
<dbReference type="InterPro" id="IPR051682">
    <property type="entry name" value="Mito_Persulfide_Diox"/>
</dbReference>
<organism evidence="3 4">
    <name type="scientific">Methanolobus tindarius DSM 2278</name>
    <dbReference type="NCBI Taxonomy" id="1090322"/>
    <lineage>
        <taxon>Archaea</taxon>
        <taxon>Methanobacteriati</taxon>
        <taxon>Methanobacteriota</taxon>
        <taxon>Stenosarchaea group</taxon>
        <taxon>Methanomicrobia</taxon>
        <taxon>Methanosarcinales</taxon>
        <taxon>Methanosarcinaceae</taxon>
        <taxon>Methanolobus</taxon>
    </lineage>
</organism>
<dbReference type="GO" id="GO:0016787">
    <property type="term" value="F:hydrolase activity"/>
    <property type="evidence" value="ECO:0007669"/>
    <property type="project" value="UniProtKB-KW"/>
</dbReference>
<dbReference type="GO" id="GO:0050313">
    <property type="term" value="F:sulfur dioxygenase activity"/>
    <property type="evidence" value="ECO:0007669"/>
    <property type="project" value="InterPro"/>
</dbReference>
<dbReference type="Pfam" id="PF00753">
    <property type="entry name" value="Lactamase_B"/>
    <property type="match status" value="1"/>
</dbReference>
<dbReference type="RefSeq" id="WP_023844678.1">
    <property type="nucleotide sequence ID" value="NZ_AZAJ01000001.1"/>
</dbReference>
<evidence type="ECO:0000313" key="4">
    <source>
        <dbReference type="Proteomes" id="UP000019483"/>
    </source>
</evidence>
<dbReference type="FunFam" id="3.40.250.10:FF:000049">
    <property type="entry name" value="Phage shock protein E"/>
    <property type="match status" value="1"/>
</dbReference>
<dbReference type="AlphaFoldDB" id="W9DV70"/>
<keyword evidence="4" id="KW-1185">Reference proteome</keyword>
<keyword evidence="3" id="KW-0378">Hydrolase</keyword>
<dbReference type="SMART" id="SM00849">
    <property type="entry name" value="Lactamase_B"/>
    <property type="match status" value="1"/>
</dbReference>
<dbReference type="EMBL" id="AZAJ01000001">
    <property type="protein sequence ID" value="ETA67542.1"/>
    <property type="molecule type" value="Genomic_DNA"/>
</dbReference>
<feature type="domain" description="Rhodanese" evidence="2">
    <location>
        <begin position="324"/>
        <end position="412"/>
    </location>
</feature>
<dbReference type="SUPFAM" id="SSF56281">
    <property type="entry name" value="Metallo-hydrolase/oxidoreductase"/>
    <property type="match status" value="1"/>
</dbReference>
<dbReference type="STRING" id="1090322.MettiDRAFT_0969"/>
<dbReference type="Proteomes" id="UP000019483">
    <property type="component" value="Unassembled WGS sequence"/>
</dbReference>
<dbReference type="InterPro" id="IPR036866">
    <property type="entry name" value="RibonucZ/Hydroxyglut_hydro"/>
</dbReference>
<dbReference type="PANTHER" id="PTHR43084">
    <property type="entry name" value="PERSULFIDE DIOXYGENASE ETHE1"/>
    <property type="match status" value="1"/>
</dbReference>
<evidence type="ECO:0000256" key="1">
    <source>
        <dbReference type="ARBA" id="ARBA00022723"/>
    </source>
</evidence>
<sequence length="425" mass="47770">MLIQQIFTEKIAHSSYILAGDKTCAIIDPRRDIDIYINITRELGIKITHILETHLHADFISGHIDLSKRTGAPIYAPEKAKCDFKHIPLSEGDSIEIEDIKLDIVETPGHTPEHISYIVTDTTRGKEPVAVFCGDTMFVGDVGRAMASKRSSTMGYEKKFNYALLIDDRPEFIESLTNNMPSAPDHFSRCTEINRIGPELLKRLKIPEALNNVEFKNKMENALVLDVRSFESFGGQHIPNSYNIDINSNFPTYAGWLIPPEKNIILVSDNYTQAFDACQQLHRVGLDKIQGYLEEGMYGWVTEGFNAKHVPQISAPELNERIHRGEKMIIVDVRERSEYDDFHIEGAVNIPVHELRERYTELNPEAETVLICGSGQRSGMGCSLLLRHGFKNVMNAAGGMTGYAAAGFGKECPMCVLPWAPFRNK</sequence>